<dbReference type="EMBL" id="MOOE01000013">
    <property type="protein sequence ID" value="KAK1518959.1"/>
    <property type="molecule type" value="Genomic_DNA"/>
</dbReference>
<name>A0AAI9YQ45_9PEZI</name>
<accession>A0AAI9YQ45</accession>
<dbReference type="GeneID" id="85343477"/>
<protein>
    <submittedName>
        <fullName evidence="1">Uncharacterized protein</fullName>
    </submittedName>
</protein>
<comment type="caution">
    <text evidence="1">The sequence shown here is derived from an EMBL/GenBank/DDBJ whole genome shotgun (WGS) entry which is preliminary data.</text>
</comment>
<evidence type="ECO:0000313" key="2">
    <source>
        <dbReference type="Proteomes" id="UP001240678"/>
    </source>
</evidence>
<evidence type="ECO:0000313" key="1">
    <source>
        <dbReference type="EMBL" id="KAK1518959.1"/>
    </source>
</evidence>
<reference evidence="1 2" key="1">
    <citation type="submission" date="2016-10" db="EMBL/GenBank/DDBJ databases">
        <title>The genome sequence of Colletotrichum fioriniae PJ7.</title>
        <authorList>
            <person name="Baroncelli R."/>
        </authorList>
    </citation>
    <scope>NUCLEOTIDE SEQUENCE [LARGE SCALE GENOMIC DNA]</scope>
    <source>
        <strain evidence="1 2">IMI 309622</strain>
    </source>
</reference>
<dbReference type="AlphaFoldDB" id="A0AAI9YQ45"/>
<keyword evidence="2" id="KW-1185">Reference proteome</keyword>
<proteinExistence type="predicted"/>
<dbReference type="Proteomes" id="UP001240678">
    <property type="component" value="Unassembled WGS sequence"/>
</dbReference>
<dbReference type="RefSeq" id="XP_060309761.1">
    <property type="nucleotide sequence ID" value="XM_060459930.1"/>
</dbReference>
<gene>
    <name evidence="1" type="ORF">CCOS01_11779</name>
</gene>
<organism evidence="1 2">
    <name type="scientific">Colletotrichum costaricense</name>
    <dbReference type="NCBI Taxonomy" id="1209916"/>
    <lineage>
        <taxon>Eukaryota</taxon>
        <taxon>Fungi</taxon>
        <taxon>Dikarya</taxon>
        <taxon>Ascomycota</taxon>
        <taxon>Pezizomycotina</taxon>
        <taxon>Sordariomycetes</taxon>
        <taxon>Hypocreomycetidae</taxon>
        <taxon>Glomerellales</taxon>
        <taxon>Glomerellaceae</taxon>
        <taxon>Colletotrichum</taxon>
        <taxon>Colletotrichum acutatum species complex</taxon>
    </lineage>
</organism>
<sequence length="122" mass="13527">MDCSGSARGNHHEQFDYAFWIFNNRNGGGIGGGAVCAGTLAMARETLPGNRKSPARSELIYRILEEVTLRDGHQTHREQGGHAIEVEVVIICFFSAPQHFWAQQKKKSTLESRDTQQSVVLA</sequence>